<keyword evidence="1" id="KW-0472">Membrane</keyword>
<sequence length="227" mass="24047">MTPMQLQVRCCAFRTPHLAVPWHLPKSRPSRCTGISHAACLQHQQGSLHVPAAAPTDAGARRPPRPVQRAAVKVWAATSHDRQGTGKAPPHVAAAVFTGTYAVIFGVALALAPKQVFGLLFGAETVSSGWIRVGGILFTLIGWQYLGTARADRKGEGALGFYRATIWSRLALSVAFALLVAVRESPPGLLVLAALNLFGAVSMHLALRRGGFTGGDEPDGSVPIMKM</sequence>
<evidence type="ECO:0000313" key="2">
    <source>
        <dbReference type="EMBL" id="GLC52877.1"/>
    </source>
</evidence>
<dbReference type="EMBL" id="BRXU01000007">
    <property type="protein sequence ID" value="GLC52877.1"/>
    <property type="molecule type" value="Genomic_DNA"/>
</dbReference>
<feature type="transmembrane region" description="Helical" evidence="1">
    <location>
        <begin position="130"/>
        <end position="148"/>
    </location>
</feature>
<dbReference type="OrthoDB" id="2013981at2759"/>
<keyword evidence="3" id="KW-1185">Reference proteome</keyword>
<dbReference type="AlphaFoldDB" id="A0A9W6BIM8"/>
<feature type="transmembrane region" description="Helical" evidence="1">
    <location>
        <begin position="92"/>
        <end position="110"/>
    </location>
</feature>
<proteinExistence type="predicted"/>
<dbReference type="Proteomes" id="UP001165080">
    <property type="component" value="Unassembled WGS sequence"/>
</dbReference>
<feature type="transmembrane region" description="Helical" evidence="1">
    <location>
        <begin position="188"/>
        <end position="207"/>
    </location>
</feature>
<evidence type="ECO:0000256" key="1">
    <source>
        <dbReference type="SAM" id="Phobius"/>
    </source>
</evidence>
<protein>
    <submittedName>
        <fullName evidence="2">Uncharacterized protein</fullName>
    </submittedName>
</protein>
<organism evidence="2 3">
    <name type="scientific">Pleodorina starrii</name>
    <dbReference type="NCBI Taxonomy" id="330485"/>
    <lineage>
        <taxon>Eukaryota</taxon>
        <taxon>Viridiplantae</taxon>
        <taxon>Chlorophyta</taxon>
        <taxon>core chlorophytes</taxon>
        <taxon>Chlorophyceae</taxon>
        <taxon>CS clade</taxon>
        <taxon>Chlamydomonadales</taxon>
        <taxon>Volvocaceae</taxon>
        <taxon>Pleodorina</taxon>
    </lineage>
</organism>
<comment type="caution">
    <text evidence="2">The sequence shown here is derived from an EMBL/GenBank/DDBJ whole genome shotgun (WGS) entry which is preliminary data.</text>
</comment>
<gene>
    <name evidence="2" type="primary">PLEST002488</name>
    <name evidence="2" type="ORF">PLESTB_000683700</name>
</gene>
<name>A0A9W6BIM8_9CHLO</name>
<accession>A0A9W6BIM8</accession>
<feature type="transmembrane region" description="Helical" evidence="1">
    <location>
        <begin position="160"/>
        <end position="182"/>
    </location>
</feature>
<keyword evidence="1" id="KW-0812">Transmembrane</keyword>
<keyword evidence="1" id="KW-1133">Transmembrane helix</keyword>
<evidence type="ECO:0000313" key="3">
    <source>
        <dbReference type="Proteomes" id="UP001165080"/>
    </source>
</evidence>
<reference evidence="2 3" key="1">
    <citation type="journal article" date="2023" name="Commun. Biol.">
        <title>Reorganization of the ancestral sex-determining regions during the evolution of trioecy in Pleodorina starrii.</title>
        <authorList>
            <person name="Takahashi K."/>
            <person name="Suzuki S."/>
            <person name="Kawai-Toyooka H."/>
            <person name="Yamamoto K."/>
            <person name="Hamaji T."/>
            <person name="Ootsuki R."/>
            <person name="Yamaguchi H."/>
            <person name="Kawachi M."/>
            <person name="Higashiyama T."/>
            <person name="Nozaki H."/>
        </authorList>
    </citation>
    <scope>NUCLEOTIDE SEQUENCE [LARGE SCALE GENOMIC DNA]</scope>
    <source>
        <strain evidence="2 3">NIES-4479</strain>
    </source>
</reference>